<evidence type="ECO:0000313" key="2">
    <source>
        <dbReference type="Proteomes" id="UP000004915"/>
    </source>
</evidence>
<organism evidence="1 2">
    <name type="scientific">Mycolicibacterium thermoresistibile (strain ATCC 19527 / DSM 44167 / CIP 105390 / JCM 6362 / NCTC 10409 / 316)</name>
    <name type="common">Mycobacterium thermoresistibile</name>
    <dbReference type="NCBI Taxonomy" id="1078020"/>
    <lineage>
        <taxon>Bacteria</taxon>
        <taxon>Bacillati</taxon>
        <taxon>Actinomycetota</taxon>
        <taxon>Actinomycetes</taxon>
        <taxon>Mycobacteriales</taxon>
        <taxon>Mycobacteriaceae</taxon>
        <taxon>Mycolicibacterium</taxon>
    </lineage>
</organism>
<accession>G7CEF1</accession>
<dbReference type="Proteomes" id="UP000004915">
    <property type="component" value="Unassembled WGS sequence"/>
</dbReference>
<comment type="caution">
    <text evidence="1">The sequence shown here is derived from an EMBL/GenBank/DDBJ whole genome shotgun (WGS) entry which is preliminary data.</text>
</comment>
<keyword evidence="2" id="KW-1185">Reference proteome</keyword>
<dbReference type="AlphaFoldDB" id="G7CEF1"/>
<dbReference type="EMBL" id="AGVE01000031">
    <property type="protein sequence ID" value="EHI13644.1"/>
    <property type="molecule type" value="Genomic_DNA"/>
</dbReference>
<name>G7CEF1_MYCT3</name>
<proteinExistence type="predicted"/>
<sequence>MDLLLGSSQILLSIRVGAPVSPFGRFDVRGELDFPRTSVGNHLRDLGSHFGHHFRHQLTHRVLAARHCRDRRRGDFRWVPMQCFLIDPEVGYSRHP</sequence>
<reference evidence="1 2" key="1">
    <citation type="submission" date="2011-11" db="EMBL/GenBank/DDBJ databases">
        <authorList>
            <consortium name="Tuberculosis Structural Genomics Consortium"/>
            <person name="Ioerger T.R."/>
        </authorList>
    </citation>
    <scope>NUCLEOTIDE SEQUENCE [LARGE SCALE GENOMIC DNA]</scope>
    <source>
        <strain evidence="2">ATCC 19527 / DSM 44167 / CIP 105390 / JCM 6362 / NCTC 10409 / 316</strain>
    </source>
</reference>
<protein>
    <submittedName>
        <fullName evidence="1">Uncharacterized protein</fullName>
    </submittedName>
</protein>
<gene>
    <name evidence="1" type="ORF">KEK_06827</name>
</gene>
<evidence type="ECO:0000313" key="1">
    <source>
        <dbReference type="EMBL" id="EHI13644.1"/>
    </source>
</evidence>